<proteinExistence type="predicted"/>
<comment type="caution">
    <text evidence="1">The sequence shown here is derived from an EMBL/GenBank/DDBJ whole genome shotgun (WGS) entry which is preliminary data.</text>
</comment>
<evidence type="ECO:0000313" key="2">
    <source>
        <dbReference type="Proteomes" id="UP000196521"/>
    </source>
</evidence>
<keyword evidence="2" id="KW-1185">Reference proteome</keyword>
<protein>
    <submittedName>
        <fullName evidence="1">Uncharacterized protein</fullName>
    </submittedName>
</protein>
<reference evidence="1" key="1">
    <citation type="submission" date="2020-05" db="EMBL/GenBank/DDBJ databases">
        <authorList>
            <consortium name="Genoscope - CEA"/>
            <person name="William W."/>
        </authorList>
    </citation>
    <scope>NUCLEOTIDE SEQUENCE [LARGE SCALE GENOMIC DNA]</scope>
    <source>
        <strain evidence="1">PCC 7821</strain>
    </source>
</reference>
<dbReference type="Proteomes" id="UP000196521">
    <property type="component" value="Unassembled WGS sequence"/>
</dbReference>
<name>A0A6J7ZS20_PLARU</name>
<gene>
    <name evidence="1" type="ORF">PLAN_60249</name>
</gene>
<organism evidence="1 2">
    <name type="scientific">Planktothrix rubescens CCAP 1459/22</name>
    <dbReference type="NCBI Taxonomy" id="329571"/>
    <lineage>
        <taxon>Bacteria</taxon>
        <taxon>Bacillati</taxon>
        <taxon>Cyanobacteriota</taxon>
        <taxon>Cyanophyceae</taxon>
        <taxon>Oscillatoriophycideae</taxon>
        <taxon>Oscillatoriales</taxon>
        <taxon>Microcoleaceae</taxon>
        <taxon>Planktothrix</taxon>
    </lineage>
</organism>
<dbReference type="EMBL" id="CZCZ02000016">
    <property type="protein sequence ID" value="CAC5345234.1"/>
    <property type="molecule type" value="Genomic_DNA"/>
</dbReference>
<accession>A0A6J7ZS20</accession>
<dbReference type="AlphaFoldDB" id="A0A6J7ZS20"/>
<evidence type="ECO:0000313" key="1">
    <source>
        <dbReference type="EMBL" id="CAC5345234.1"/>
    </source>
</evidence>
<sequence>MKLRSHLKIKSDRKSLKLSSYKLTTSLWLRFYGMRDHPSGAIFRQSSVLVARIERHRELKAIWPHISRPWTWT</sequence>